<protein>
    <submittedName>
        <fullName evidence="1">Uncharacterized protein</fullName>
    </submittedName>
</protein>
<evidence type="ECO:0000313" key="2">
    <source>
        <dbReference type="Proteomes" id="UP001627154"/>
    </source>
</evidence>
<gene>
    <name evidence="1" type="ORF">TKK_001224</name>
</gene>
<evidence type="ECO:0000313" key="1">
    <source>
        <dbReference type="EMBL" id="KAL3405777.1"/>
    </source>
</evidence>
<sequence>MTHWNACATPDSEYSGSRSTLIRSWNARRQALKIENGRERMPPHNVRERIATHVYSLKTAKVSSVRRSPGCEFALVCNGDDYDDDDDDIQRAYIFELRNKNTRGRRMALRSFYSALHGCF</sequence>
<name>A0ABD2XLT7_9HYME</name>
<dbReference type="EMBL" id="JBJJXI010000019">
    <property type="protein sequence ID" value="KAL3405777.1"/>
    <property type="molecule type" value="Genomic_DNA"/>
</dbReference>
<proteinExistence type="predicted"/>
<dbReference type="Proteomes" id="UP001627154">
    <property type="component" value="Unassembled WGS sequence"/>
</dbReference>
<accession>A0ABD2XLT7</accession>
<organism evidence="1 2">
    <name type="scientific">Trichogramma kaykai</name>
    <dbReference type="NCBI Taxonomy" id="54128"/>
    <lineage>
        <taxon>Eukaryota</taxon>
        <taxon>Metazoa</taxon>
        <taxon>Ecdysozoa</taxon>
        <taxon>Arthropoda</taxon>
        <taxon>Hexapoda</taxon>
        <taxon>Insecta</taxon>
        <taxon>Pterygota</taxon>
        <taxon>Neoptera</taxon>
        <taxon>Endopterygota</taxon>
        <taxon>Hymenoptera</taxon>
        <taxon>Apocrita</taxon>
        <taxon>Proctotrupomorpha</taxon>
        <taxon>Chalcidoidea</taxon>
        <taxon>Trichogrammatidae</taxon>
        <taxon>Trichogramma</taxon>
    </lineage>
</organism>
<reference evidence="1 2" key="1">
    <citation type="journal article" date="2024" name="bioRxiv">
        <title>A reference genome for Trichogramma kaykai: A tiny desert-dwelling parasitoid wasp with competing sex-ratio distorters.</title>
        <authorList>
            <person name="Culotta J."/>
            <person name="Lindsey A.R."/>
        </authorList>
    </citation>
    <scope>NUCLEOTIDE SEQUENCE [LARGE SCALE GENOMIC DNA]</scope>
    <source>
        <strain evidence="1 2">KSX58</strain>
    </source>
</reference>
<dbReference type="AlphaFoldDB" id="A0ABD2XLT7"/>
<keyword evidence="2" id="KW-1185">Reference proteome</keyword>
<comment type="caution">
    <text evidence="1">The sequence shown here is derived from an EMBL/GenBank/DDBJ whole genome shotgun (WGS) entry which is preliminary data.</text>
</comment>